<feature type="transmembrane region" description="Helical" evidence="7">
    <location>
        <begin position="157"/>
        <end position="180"/>
    </location>
</feature>
<comment type="similarity">
    <text evidence="2">Belongs to the steroid 5-alpha reductase family.</text>
</comment>
<accession>A0A914ATH4</accession>
<evidence type="ECO:0000259" key="8">
    <source>
        <dbReference type="Pfam" id="PF02544"/>
    </source>
</evidence>
<evidence type="ECO:0000256" key="3">
    <source>
        <dbReference type="ARBA" id="ARBA00022692"/>
    </source>
</evidence>
<dbReference type="OrthoDB" id="540503at2759"/>
<sequence>MPKQSRRRKMAEPAISSDEGRESDPINVNRPSAAAQTTKGFNAVVVNSGFYIGTIVSFLLASLVPGLPKLPFPVIGCMVTANSGSFGRWQPGGQVILMVLYVGHFIRRTAEVLFVHRYKRKMPLGETLGAPVYYWTFGFWAGWALRPDLGYINTHVALFVAGAIIFIAGEVGNCAAHIQLRRLRGGDRKREGQQAPPSGHVIPRGVLFSLVSCPHYTSEIISWVGFFLATWTLNGALFLLATVITLIFYSTKHHRRYKEEFDGRDGRELYPTCRKALIPFIF</sequence>
<dbReference type="RefSeq" id="XP_038067345.1">
    <property type="nucleotide sequence ID" value="XM_038211417.1"/>
</dbReference>
<reference evidence="9" key="1">
    <citation type="submission" date="2022-11" db="UniProtKB">
        <authorList>
            <consortium name="EnsemblMetazoa"/>
        </authorList>
    </citation>
    <scope>IDENTIFICATION</scope>
</reference>
<evidence type="ECO:0000256" key="2">
    <source>
        <dbReference type="ARBA" id="ARBA00007742"/>
    </source>
</evidence>
<dbReference type="GO" id="GO:0016020">
    <property type="term" value="C:membrane"/>
    <property type="evidence" value="ECO:0007669"/>
    <property type="project" value="UniProtKB-SubCell"/>
</dbReference>
<keyword evidence="10" id="KW-1185">Reference proteome</keyword>
<keyword evidence="3 7" id="KW-0812">Transmembrane</keyword>
<evidence type="ECO:0000313" key="10">
    <source>
        <dbReference type="Proteomes" id="UP000887568"/>
    </source>
</evidence>
<dbReference type="Proteomes" id="UP000887568">
    <property type="component" value="Unplaced"/>
</dbReference>
<dbReference type="Pfam" id="PF02544">
    <property type="entry name" value="Steroid_dh"/>
    <property type="match status" value="1"/>
</dbReference>
<dbReference type="PANTHER" id="PTHR10556:SF35">
    <property type="entry name" value="3-OXO-5-ALPHA-STEROID 4-DEHYDROGENASE FAMILY PROTEIN"/>
    <property type="match status" value="1"/>
</dbReference>
<comment type="subcellular location">
    <subcellularLocation>
        <location evidence="1">Membrane</location>
        <topology evidence="1">Multi-pass membrane protein</topology>
    </subcellularLocation>
</comment>
<dbReference type="PROSITE" id="PS50244">
    <property type="entry name" value="S5A_REDUCTASE"/>
    <property type="match status" value="1"/>
</dbReference>
<organism evidence="9 10">
    <name type="scientific">Patiria miniata</name>
    <name type="common">Bat star</name>
    <name type="synonym">Asterina miniata</name>
    <dbReference type="NCBI Taxonomy" id="46514"/>
    <lineage>
        <taxon>Eukaryota</taxon>
        <taxon>Metazoa</taxon>
        <taxon>Echinodermata</taxon>
        <taxon>Eleutherozoa</taxon>
        <taxon>Asterozoa</taxon>
        <taxon>Asteroidea</taxon>
        <taxon>Valvatacea</taxon>
        <taxon>Valvatida</taxon>
        <taxon>Asterinidae</taxon>
        <taxon>Patiria</taxon>
    </lineage>
</organism>
<evidence type="ECO:0000256" key="4">
    <source>
        <dbReference type="ARBA" id="ARBA00022989"/>
    </source>
</evidence>
<feature type="transmembrane region" description="Helical" evidence="7">
    <location>
        <begin position="88"/>
        <end position="106"/>
    </location>
</feature>
<dbReference type="InterPro" id="IPR001104">
    <property type="entry name" value="3-oxo-5_a-steroid_4-DH_C"/>
</dbReference>
<dbReference type="OMA" id="KFWHVVA"/>
<dbReference type="AlphaFoldDB" id="A0A914ATH4"/>
<feature type="transmembrane region" description="Helical" evidence="7">
    <location>
        <begin position="49"/>
        <end position="68"/>
    </location>
</feature>
<feature type="region of interest" description="Disordered" evidence="6">
    <location>
        <begin position="1"/>
        <end position="29"/>
    </location>
</feature>
<keyword evidence="4 7" id="KW-1133">Transmembrane helix</keyword>
<dbReference type="InterPro" id="IPR039357">
    <property type="entry name" value="SRD5A/TECR"/>
</dbReference>
<feature type="domain" description="3-oxo-5-alpha-steroid 4-dehydrogenase C-terminal" evidence="8">
    <location>
        <begin position="122"/>
        <end position="282"/>
    </location>
</feature>
<dbReference type="EnsemblMetazoa" id="XM_038211417.1">
    <property type="protein sequence ID" value="XP_038067345.1"/>
    <property type="gene ID" value="LOC119737227"/>
</dbReference>
<feature type="transmembrane region" description="Helical" evidence="7">
    <location>
        <begin position="223"/>
        <end position="249"/>
    </location>
</feature>
<feature type="transmembrane region" description="Helical" evidence="7">
    <location>
        <begin position="201"/>
        <end position="217"/>
    </location>
</feature>
<dbReference type="PANTHER" id="PTHR10556">
    <property type="entry name" value="3-OXO-5-ALPHA-STEROID 4-DEHYDROGENASE"/>
    <property type="match status" value="1"/>
</dbReference>
<evidence type="ECO:0000256" key="1">
    <source>
        <dbReference type="ARBA" id="ARBA00004141"/>
    </source>
</evidence>
<keyword evidence="5 7" id="KW-0472">Membrane</keyword>
<dbReference type="GeneID" id="119737227"/>
<feature type="transmembrane region" description="Helical" evidence="7">
    <location>
        <begin position="127"/>
        <end position="145"/>
    </location>
</feature>
<name>A0A914ATH4_PATMI</name>
<proteinExistence type="inferred from homology"/>
<evidence type="ECO:0000256" key="7">
    <source>
        <dbReference type="SAM" id="Phobius"/>
    </source>
</evidence>
<evidence type="ECO:0000313" key="9">
    <source>
        <dbReference type="EnsemblMetazoa" id="XP_038067345.1"/>
    </source>
</evidence>
<evidence type="ECO:0000256" key="6">
    <source>
        <dbReference type="SAM" id="MobiDB-lite"/>
    </source>
</evidence>
<dbReference type="Gene3D" id="1.20.120.1630">
    <property type="match status" value="1"/>
</dbReference>
<dbReference type="GO" id="GO:0006629">
    <property type="term" value="P:lipid metabolic process"/>
    <property type="evidence" value="ECO:0007669"/>
    <property type="project" value="InterPro"/>
</dbReference>
<evidence type="ECO:0000256" key="5">
    <source>
        <dbReference type="ARBA" id="ARBA00023136"/>
    </source>
</evidence>
<protein>
    <recommendedName>
        <fullName evidence="8">3-oxo-5-alpha-steroid 4-dehydrogenase C-terminal domain-containing protein</fullName>
    </recommendedName>
</protein>
<dbReference type="GO" id="GO:0016627">
    <property type="term" value="F:oxidoreductase activity, acting on the CH-CH group of donors"/>
    <property type="evidence" value="ECO:0007669"/>
    <property type="project" value="InterPro"/>
</dbReference>